<dbReference type="Proteomes" id="UP000595140">
    <property type="component" value="Unassembled WGS sequence"/>
</dbReference>
<dbReference type="AlphaFoldDB" id="A0A484MA83"/>
<feature type="compositionally biased region" description="Basic and acidic residues" evidence="1">
    <location>
        <begin position="180"/>
        <end position="189"/>
    </location>
</feature>
<sequence length="208" mass="24085">MDGFLETPFDDDKDQSVSNDEATMRRLKNRERQRRYRARKRLEADTGKAPGNDSNQSTRTDAKEVWESPKNNRYPHILPEVSVTGTRENGMPVARECPMPVNATCQNEMAVAQECPRRVNPIFQEPVTRVYCGRDWKQDARKAHGLRREQEVITDDATRMRRHSGNDEPDIARSDRIALDVSEQARNETPRVMPSRRHWKADARNKKG</sequence>
<feature type="region of interest" description="Disordered" evidence="1">
    <location>
        <begin position="1"/>
        <end position="65"/>
    </location>
</feature>
<dbReference type="EMBL" id="OOIL02003033">
    <property type="protein sequence ID" value="VFQ85823.1"/>
    <property type="molecule type" value="Genomic_DNA"/>
</dbReference>
<proteinExistence type="predicted"/>
<dbReference type="OrthoDB" id="763417at2759"/>
<accession>A0A484MA83</accession>
<keyword evidence="3" id="KW-1185">Reference proteome</keyword>
<feature type="compositionally biased region" description="Basic residues" evidence="1">
    <location>
        <begin position="25"/>
        <end position="40"/>
    </location>
</feature>
<feature type="region of interest" description="Disordered" evidence="1">
    <location>
        <begin position="180"/>
        <end position="208"/>
    </location>
</feature>
<reference evidence="2 3" key="1">
    <citation type="submission" date="2018-04" db="EMBL/GenBank/DDBJ databases">
        <authorList>
            <person name="Vogel A."/>
        </authorList>
    </citation>
    <scope>NUCLEOTIDE SEQUENCE [LARGE SCALE GENOMIC DNA]</scope>
</reference>
<evidence type="ECO:0000313" key="2">
    <source>
        <dbReference type="EMBL" id="VFQ85823.1"/>
    </source>
</evidence>
<organism evidence="2 3">
    <name type="scientific">Cuscuta campestris</name>
    <dbReference type="NCBI Taxonomy" id="132261"/>
    <lineage>
        <taxon>Eukaryota</taxon>
        <taxon>Viridiplantae</taxon>
        <taxon>Streptophyta</taxon>
        <taxon>Embryophyta</taxon>
        <taxon>Tracheophyta</taxon>
        <taxon>Spermatophyta</taxon>
        <taxon>Magnoliopsida</taxon>
        <taxon>eudicotyledons</taxon>
        <taxon>Gunneridae</taxon>
        <taxon>Pentapetalae</taxon>
        <taxon>asterids</taxon>
        <taxon>lamiids</taxon>
        <taxon>Solanales</taxon>
        <taxon>Convolvulaceae</taxon>
        <taxon>Cuscuteae</taxon>
        <taxon>Cuscuta</taxon>
        <taxon>Cuscuta subgen. Grammica</taxon>
        <taxon>Cuscuta sect. Cleistogrammica</taxon>
    </lineage>
</organism>
<evidence type="ECO:0000313" key="3">
    <source>
        <dbReference type="Proteomes" id="UP000595140"/>
    </source>
</evidence>
<protein>
    <submittedName>
        <fullName evidence="2">Uncharacterized protein</fullName>
    </submittedName>
</protein>
<evidence type="ECO:0000256" key="1">
    <source>
        <dbReference type="SAM" id="MobiDB-lite"/>
    </source>
</evidence>
<name>A0A484MA83_9ASTE</name>
<gene>
    <name evidence="2" type="ORF">CCAM_LOCUS27599</name>
</gene>